<feature type="region of interest" description="Disordered" evidence="6">
    <location>
        <begin position="1"/>
        <end position="24"/>
    </location>
</feature>
<comment type="subcellular location">
    <subcellularLocation>
        <location evidence="1">Membrane</location>
        <topology evidence="1">Multi-pass membrane protein</topology>
    </subcellularLocation>
</comment>
<feature type="transmembrane region" description="Helical" evidence="7">
    <location>
        <begin position="638"/>
        <end position="660"/>
    </location>
</feature>
<reference evidence="9 11" key="1">
    <citation type="submission" date="2017-05" db="EMBL/GenBank/DDBJ databases">
        <authorList>
            <person name="Blom J."/>
        </authorList>
    </citation>
    <scope>NUCLEOTIDE SEQUENCE [LARGE SCALE GENOMIC DNA]</scope>
    <source>
        <strain evidence="9">PD885</strain>
    </source>
</reference>
<feature type="transmembrane region" description="Helical" evidence="7">
    <location>
        <begin position="476"/>
        <end position="501"/>
    </location>
</feature>
<keyword evidence="3 7" id="KW-0812">Transmembrane</keyword>
<keyword evidence="2" id="KW-0813">Transport</keyword>
<evidence type="ECO:0000256" key="6">
    <source>
        <dbReference type="SAM" id="MobiDB-lite"/>
    </source>
</evidence>
<dbReference type="InterPro" id="IPR004840">
    <property type="entry name" value="Amino_acid_permease_CS"/>
</dbReference>
<dbReference type="EMBL" id="LT853885">
    <property type="protein sequence ID" value="SMR04285.1"/>
    <property type="molecule type" value="Genomic_DNA"/>
</dbReference>
<evidence type="ECO:0000256" key="5">
    <source>
        <dbReference type="ARBA" id="ARBA00023136"/>
    </source>
</evidence>
<dbReference type="Proteomes" id="UP000195877">
    <property type="component" value="Chromosome 1"/>
</dbReference>
<feature type="transmembrane region" description="Helical" evidence="7">
    <location>
        <begin position="680"/>
        <end position="700"/>
    </location>
</feature>
<feature type="transmembrane region" description="Helical" evidence="7">
    <location>
        <begin position="401"/>
        <end position="421"/>
    </location>
</feature>
<name>A0A1Y6H6V3_9XANT</name>
<feature type="transmembrane region" description="Helical" evidence="7">
    <location>
        <begin position="433"/>
        <end position="456"/>
    </location>
</feature>
<reference evidence="10 12" key="2">
    <citation type="submission" date="2017-05" db="EMBL/GenBank/DDBJ databases">
        <authorList>
            <person name="Song R."/>
            <person name="Chenine A.L."/>
            <person name="Ruprecht R.M."/>
        </authorList>
    </citation>
    <scope>NUCLEOTIDE SEQUENCE [LARGE SCALE GENOMIC DNA]</scope>
    <source>
        <strain evidence="10">PD5205</strain>
    </source>
</reference>
<feature type="compositionally biased region" description="Basic and acidic residues" evidence="6">
    <location>
        <begin position="172"/>
        <end position="188"/>
    </location>
</feature>
<protein>
    <submittedName>
        <fullName evidence="10">Amino acid transporter family protein</fullName>
    </submittedName>
    <submittedName>
        <fullName evidence="9">GABA permease</fullName>
    </submittedName>
</protein>
<accession>A0A1Y6H6V3</accession>
<evidence type="ECO:0000256" key="3">
    <source>
        <dbReference type="ARBA" id="ARBA00022692"/>
    </source>
</evidence>
<dbReference type="FunFam" id="1.20.1740.10:FF:000001">
    <property type="entry name" value="Amino acid permease"/>
    <property type="match status" value="1"/>
</dbReference>
<organism evidence="10 12">
    <name type="scientific">Xanthomonas fragariae</name>
    <dbReference type="NCBI Taxonomy" id="48664"/>
    <lineage>
        <taxon>Bacteria</taxon>
        <taxon>Pseudomonadati</taxon>
        <taxon>Pseudomonadota</taxon>
        <taxon>Gammaproteobacteria</taxon>
        <taxon>Lysobacterales</taxon>
        <taxon>Lysobacteraceae</taxon>
        <taxon>Xanthomonas</taxon>
    </lineage>
</organism>
<dbReference type="GO" id="GO:0006865">
    <property type="term" value="P:amino acid transport"/>
    <property type="evidence" value="ECO:0007669"/>
    <property type="project" value="InterPro"/>
</dbReference>
<feature type="transmembrane region" description="Helical" evidence="7">
    <location>
        <begin position="560"/>
        <end position="583"/>
    </location>
</feature>
<dbReference type="AlphaFoldDB" id="A0A1Y6H6V3"/>
<evidence type="ECO:0000313" key="11">
    <source>
        <dbReference type="Proteomes" id="UP000195877"/>
    </source>
</evidence>
<feature type="domain" description="Amino acid permease/ SLC12A" evidence="8">
    <location>
        <begin position="296"/>
        <end position="703"/>
    </location>
</feature>
<keyword evidence="4 7" id="KW-1133">Transmembrane helix</keyword>
<feature type="transmembrane region" description="Helical" evidence="7">
    <location>
        <begin position="296"/>
        <end position="317"/>
    </location>
</feature>
<dbReference type="PANTHER" id="PTHR43495">
    <property type="entry name" value="GABA PERMEASE"/>
    <property type="match status" value="1"/>
</dbReference>
<keyword evidence="5 7" id="KW-0472">Membrane</keyword>
<feature type="compositionally biased region" description="Polar residues" evidence="6">
    <location>
        <begin position="12"/>
        <end position="24"/>
    </location>
</feature>
<feature type="transmembrane region" description="Helical" evidence="7">
    <location>
        <begin position="522"/>
        <end position="540"/>
    </location>
</feature>
<proteinExistence type="predicted"/>
<feature type="region of interest" description="Disordered" evidence="6">
    <location>
        <begin position="172"/>
        <end position="193"/>
    </location>
</feature>
<dbReference type="InterPro" id="IPR004841">
    <property type="entry name" value="AA-permease/SLC12A_dom"/>
</dbReference>
<feature type="transmembrane region" description="Helical" evidence="7">
    <location>
        <begin position="706"/>
        <end position="723"/>
    </location>
</feature>
<evidence type="ECO:0000256" key="4">
    <source>
        <dbReference type="ARBA" id="ARBA00022989"/>
    </source>
</evidence>
<sequence>MGGNCKKPAFSVANTGSSGTPVQTSRPCGRWVVGVFQGRLIIPTERGNLLVISNADGERIVAQIQQRRASYLRREYGVMLAEEHPQQRRNRFKWLHREGVSSDEQLEPRLQQVDARDPALLSCGRCLGARNHGGVIMVSHLDMQGVYLHTSGVADAQARRALLALTQGCEAKDGRDAADRRPRPRSSDDVAFDGSRWERAAGCQLQGRVLGHALGAAEQIRRSSIGSSTGQWSKRPGTTRHEACVVPRPLLRHRYAVSCRDSCQSTNPMPHPSLPPCPAAPSATPALRHALKPRQLMMMGLGTAIGAGLFLGSGVGIHAAGPAVLVSYLIAGALVIIVMNALGEMAAAKPASGAFSVYAADAMGPTAGATVGWLWWLQIVVVIAAEAVGAAGLLASVWPVLPVPLLALVFMAIFTAINLLGVRNFGEFEFWFAILKVVAIIVFLLIGMVLLAGWLPGVTSPGLSNVTQNGGFAPNGLAGVGAALLVVVFAFGGTEIVAVAAAETADPGRSLARTIRTVAWRILVFYIGSISVIVAVVPWTSKALSSPFAAVLDVARIPGAATAITLVAVVALLSALNANLYGASRMIFSLAQRGEAPRLLGKTSGEQVPLAAVIASVLFGFAAAALELLYPNKVLPMLLNIVGATCLLVWTISLLSQLILRARADRAGITLPFRMRGYPFLTVLALVILAVIFVLLASSADTRAQFLSMVGLAAAIAVISEVARRVRGRT</sequence>
<evidence type="ECO:0000313" key="10">
    <source>
        <dbReference type="EMBL" id="SMR04285.1"/>
    </source>
</evidence>
<dbReference type="eggNOG" id="COG1113">
    <property type="taxonomic scope" value="Bacteria"/>
</dbReference>
<evidence type="ECO:0000259" key="8">
    <source>
        <dbReference type="Pfam" id="PF00324"/>
    </source>
</evidence>
<keyword evidence="11" id="KW-1185">Reference proteome</keyword>
<evidence type="ECO:0000256" key="2">
    <source>
        <dbReference type="ARBA" id="ARBA00022448"/>
    </source>
</evidence>
<dbReference type="Proteomes" id="UP000195953">
    <property type="component" value="Chromosome 1"/>
</dbReference>
<dbReference type="STRING" id="48664.BER92_14575"/>
<feature type="transmembrane region" description="Helical" evidence="7">
    <location>
        <begin position="608"/>
        <end position="626"/>
    </location>
</feature>
<dbReference type="GO" id="GO:0055085">
    <property type="term" value="P:transmembrane transport"/>
    <property type="evidence" value="ECO:0007669"/>
    <property type="project" value="InterPro"/>
</dbReference>
<dbReference type="Gene3D" id="1.20.1740.10">
    <property type="entry name" value="Amino acid/polyamine transporter I"/>
    <property type="match status" value="1"/>
</dbReference>
<dbReference type="EMBL" id="LT853882">
    <property type="protein sequence ID" value="SMQ98251.1"/>
    <property type="molecule type" value="Genomic_DNA"/>
</dbReference>
<dbReference type="PROSITE" id="PS00218">
    <property type="entry name" value="AMINO_ACID_PERMEASE_1"/>
    <property type="match status" value="1"/>
</dbReference>
<gene>
    <name evidence="9" type="primary">gabP</name>
    <name evidence="10" type="ORF">PD5205_03002</name>
    <name evidence="9" type="ORF">PD885_00993</name>
</gene>
<dbReference type="Pfam" id="PF00324">
    <property type="entry name" value="AA_permease"/>
    <property type="match status" value="1"/>
</dbReference>
<dbReference type="PANTHER" id="PTHR43495:SF5">
    <property type="entry name" value="GAMMA-AMINOBUTYRIC ACID PERMEASE"/>
    <property type="match status" value="1"/>
</dbReference>
<evidence type="ECO:0000256" key="7">
    <source>
        <dbReference type="SAM" id="Phobius"/>
    </source>
</evidence>
<evidence type="ECO:0000256" key="1">
    <source>
        <dbReference type="ARBA" id="ARBA00004141"/>
    </source>
</evidence>
<evidence type="ECO:0000313" key="9">
    <source>
        <dbReference type="EMBL" id="SMQ98251.1"/>
    </source>
</evidence>
<evidence type="ECO:0000313" key="12">
    <source>
        <dbReference type="Proteomes" id="UP000195953"/>
    </source>
</evidence>
<dbReference type="GO" id="GO:0016020">
    <property type="term" value="C:membrane"/>
    <property type="evidence" value="ECO:0007669"/>
    <property type="project" value="UniProtKB-SubCell"/>
</dbReference>
<feature type="transmembrane region" description="Helical" evidence="7">
    <location>
        <begin position="373"/>
        <end position="395"/>
    </location>
</feature>
<feature type="transmembrane region" description="Helical" evidence="7">
    <location>
        <begin position="323"/>
        <end position="342"/>
    </location>
</feature>